<dbReference type="SUPFAM" id="SSF53850">
    <property type="entry name" value="Periplasmic binding protein-like II"/>
    <property type="match status" value="1"/>
</dbReference>
<dbReference type="Gene3D" id="3.40.190.10">
    <property type="entry name" value="Periplasmic binding protein-like II"/>
    <property type="match status" value="2"/>
</dbReference>
<name>X1EUZ9_9ZZZZ</name>
<sequence>KASPVAGTWALSIPKSSKHKKLAASFARWWGSYTFGRKIVPAGMNPARKDLLTDKELAKANPWFAGIMANFNRAVVRPRFPEYRKVSDRISVHFTNCLTGIETPAVAARKLHQELTTMSEKIRQSRSH</sequence>
<gene>
    <name evidence="1" type="ORF">S03H2_22385</name>
</gene>
<feature type="non-terminal residue" evidence="1">
    <location>
        <position position="1"/>
    </location>
</feature>
<organism evidence="1">
    <name type="scientific">marine sediment metagenome</name>
    <dbReference type="NCBI Taxonomy" id="412755"/>
    <lineage>
        <taxon>unclassified sequences</taxon>
        <taxon>metagenomes</taxon>
        <taxon>ecological metagenomes</taxon>
    </lineage>
</organism>
<protein>
    <recommendedName>
        <fullName evidence="2">Extracellular solute-binding protein family 1</fullName>
    </recommendedName>
</protein>
<proteinExistence type="predicted"/>
<dbReference type="EMBL" id="BARU01012047">
    <property type="protein sequence ID" value="GAH36407.1"/>
    <property type="molecule type" value="Genomic_DNA"/>
</dbReference>
<evidence type="ECO:0000313" key="1">
    <source>
        <dbReference type="EMBL" id="GAH36407.1"/>
    </source>
</evidence>
<accession>X1EUZ9</accession>
<comment type="caution">
    <text evidence="1">The sequence shown here is derived from an EMBL/GenBank/DDBJ whole genome shotgun (WGS) entry which is preliminary data.</text>
</comment>
<reference evidence="1" key="1">
    <citation type="journal article" date="2014" name="Front. Microbiol.">
        <title>High frequency of phylogenetically diverse reductive dehalogenase-homologous genes in deep subseafloor sedimentary metagenomes.</title>
        <authorList>
            <person name="Kawai M."/>
            <person name="Futagami T."/>
            <person name="Toyoda A."/>
            <person name="Takaki Y."/>
            <person name="Nishi S."/>
            <person name="Hori S."/>
            <person name="Arai W."/>
            <person name="Tsubouchi T."/>
            <person name="Morono Y."/>
            <person name="Uchiyama I."/>
            <person name="Ito T."/>
            <person name="Fujiyama A."/>
            <person name="Inagaki F."/>
            <person name="Takami H."/>
        </authorList>
    </citation>
    <scope>NUCLEOTIDE SEQUENCE</scope>
    <source>
        <strain evidence="1">Expedition CK06-06</strain>
    </source>
</reference>
<dbReference type="AlphaFoldDB" id="X1EUZ9"/>
<evidence type="ECO:0008006" key="2">
    <source>
        <dbReference type="Google" id="ProtNLM"/>
    </source>
</evidence>